<dbReference type="STRING" id="1089553.Tph_c24950"/>
<keyword evidence="3 4" id="KW-0732">Signal</keyword>
<dbReference type="OrthoDB" id="9796817at2"/>
<evidence type="ECO:0000256" key="3">
    <source>
        <dbReference type="ARBA" id="ARBA00022729"/>
    </source>
</evidence>
<comment type="similarity">
    <text evidence="2">Belongs to the bacterial solute-binding protein 5 family.</text>
</comment>
<evidence type="ECO:0000256" key="4">
    <source>
        <dbReference type="SAM" id="SignalP"/>
    </source>
</evidence>
<gene>
    <name evidence="6" type="primary">gsiB2</name>
    <name evidence="6" type="ordered locus">Tph_c24950</name>
</gene>
<dbReference type="InterPro" id="IPR023765">
    <property type="entry name" value="SBP_5_CS"/>
</dbReference>
<evidence type="ECO:0000313" key="7">
    <source>
        <dbReference type="Proteomes" id="UP000000467"/>
    </source>
</evidence>
<dbReference type="KEGG" id="tpz:Tph_c24950"/>
<evidence type="ECO:0000256" key="2">
    <source>
        <dbReference type="ARBA" id="ARBA00005695"/>
    </source>
</evidence>
<dbReference type="SUPFAM" id="SSF53850">
    <property type="entry name" value="Periplasmic binding protein-like II"/>
    <property type="match status" value="1"/>
</dbReference>
<accession>K4LXG1</accession>
<dbReference type="Pfam" id="PF00496">
    <property type="entry name" value="SBP_bac_5"/>
    <property type="match status" value="1"/>
</dbReference>
<dbReference type="GO" id="GO:0043190">
    <property type="term" value="C:ATP-binding cassette (ABC) transporter complex"/>
    <property type="evidence" value="ECO:0007669"/>
    <property type="project" value="InterPro"/>
</dbReference>
<dbReference type="InterPro" id="IPR000914">
    <property type="entry name" value="SBP_5_dom"/>
</dbReference>
<dbReference type="Gene3D" id="3.40.190.10">
    <property type="entry name" value="Periplasmic binding protein-like II"/>
    <property type="match status" value="1"/>
</dbReference>
<name>K4LXG1_THEPS</name>
<dbReference type="EMBL" id="CP003732">
    <property type="protein sequence ID" value="AFV12669.1"/>
    <property type="molecule type" value="Genomic_DNA"/>
</dbReference>
<dbReference type="eggNOG" id="COG0747">
    <property type="taxonomic scope" value="Bacteria"/>
</dbReference>
<evidence type="ECO:0000256" key="1">
    <source>
        <dbReference type="ARBA" id="ARBA00004193"/>
    </source>
</evidence>
<dbReference type="CDD" id="cd08490">
    <property type="entry name" value="PBP2_NikA_DppA_OppA_like_3"/>
    <property type="match status" value="1"/>
</dbReference>
<dbReference type="InterPro" id="IPR039424">
    <property type="entry name" value="SBP_5"/>
</dbReference>
<dbReference type="InterPro" id="IPR030678">
    <property type="entry name" value="Peptide/Ni-bd"/>
</dbReference>
<dbReference type="PROSITE" id="PS51257">
    <property type="entry name" value="PROKAR_LIPOPROTEIN"/>
    <property type="match status" value="1"/>
</dbReference>
<dbReference type="PANTHER" id="PTHR30290">
    <property type="entry name" value="PERIPLASMIC BINDING COMPONENT OF ABC TRANSPORTER"/>
    <property type="match status" value="1"/>
</dbReference>
<dbReference type="Gene3D" id="3.10.105.10">
    <property type="entry name" value="Dipeptide-binding Protein, Domain 3"/>
    <property type="match status" value="1"/>
</dbReference>
<dbReference type="GO" id="GO:1904680">
    <property type="term" value="F:peptide transmembrane transporter activity"/>
    <property type="evidence" value="ECO:0007669"/>
    <property type="project" value="TreeGrafter"/>
</dbReference>
<keyword evidence="7" id="KW-1185">Reference proteome</keyword>
<dbReference type="PIRSF" id="PIRSF002741">
    <property type="entry name" value="MppA"/>
    <property type="match status" value="1"/>
</dbReference>
<sequence length="516" mass="57195">MRAKKVLVLLTLAVFLVMASGCGKGSSAPSQKETKPLTVGWAQWCTNLDPGDGYNGWYTMEFGMGETLVRVGEGMKIEPWLAESWTRVDEKTWKIKIRDNVKFHNGKILDGAAVKASLERTIGINERAPGLLDIASIEAQGNEVIIKTNNPNPSFMTSLADPFATIVDAEAAEEMGDKFKENPVLTGPFKLKEYVRDERVVVVRNEEYWGKKAELKEVVFKYIPDANTRIMALQSGEIQVADKIPAEQVELLERNKELKVLSESSGRVHMLVFNLERPGLDDINVRKAINMAINRDDLAQKVMSGTGIPAIGPFPPVLPFGGSELKGYHYDPAGAKRLLDEAGWKRGSDGIRQKGGKKLEYTFLSYKSRPELPVIMEAIQSQLLDIGIKIEINNVENISEAMKGGDFDAAIYSFSTAPTGDPQYMLETVFLTGGDNNFGHYSSEKLDALGRKLQSTFDTEERKTIAKEAQQILIDDAAFAFLVYPKIITAVHKDVEGVVITPTEWYFLNSNVGYKG</sequence>
<evidence type="ECO:0000259" key="5">
    <source>
        <dbReference type="Pfam" id="PF00496"/>
    </source>
</evidence>
<dbReference type="PROSITE" id="PS01040">
    <property type="entry name" value="SBP_BACTERIAL_5"/>
    <property type="match status" value="1"/>
</dbReference>
<organism evidence="6 7">
    <name type="scientific">Thermacetogenium phaeum (strain ATCC BAA-254 / DSM 26808 / PB)</name>
    <dbReference type="NCBI Taxonomy" id="1089553"/>
    <lineage>
        <taxon>Bacteria</taxon>
        <taxon>Bacillati</taxon>
        <taxon>Bacillota</taxon>
        <taxon>Clostridia</taxon>
        <taxon>Thermoanaerobacterales</taxon>
        <taxon>Thermoanaerobacteraceae</taxon>
        <taxon>Thermacetogenium</taxon>
    </lineage>
</organism>
<reference evidence="6 7" key="1">
    <citation type="journal article" date="2012" name="BMC Genomics">
        <title>Genome-guided analysis of physiological and morphological traits of the fermentative acetate oxidizer Thermacetogenium phaeum.</title>
        <authorList>
            <person name="Oehler D."/>
            <person name="Poehlein A."/>
            <person name="Leimbach A."/>
            <person name="Muller N."/>
            <person name="Daniel R."/>
            <person name="Gottschalk G."/>
            <person name="Schink B."/>
        </authorList>
    </citation>
    <scope>NUCLEOTIDE SEQUENCE [LARGE SCALE GENOMIC DNA]</scope>
    <source>
        <strain evidence="7">ATCC BAA-254 / DSM 26808 / PB</strain>
    </source>
</reference>
<comment type="subcellular location">
    <subcellularLocation>
        <location evidence="1">Cell membrane</location>
        <topology evidence="1">Lipid-anchor</topology>
    </subcellularLocation>
</comment>
<proteinExistence type="inferred from homology"/>
<dbReference type="AlphaFoldDB" id="K4LXG1"/>
<feature type="domain" description="Solute-binding protein family 5" evidence="5">
    <location>
        <begin position="76"/>
        <end position="436"/>
    </location>
</feature>
<dbReference type="RefSeq" id="WP_015051531.1">
    <property type="nucleotide sequence ID" value="NC_018870.1"/>
</dbReference>
<dbReference type="GO" id="GO:0042597">
    <property type="term" value="C:periplasmic space"/>
    <property type="evidence" value="ECO:0007669"/>
    <property type="project" value="UniProtKB-ARBA"/>
</dbReference>
<evidence type="ECO:0000313" key="6">
    <source>
        <dbReference type="EMBL" id="AFV12669.1"/>
    </source>
</evidence>
<dbReference type="PANTHER" id="PTHR30290:SF81">
    <property type="entry name" value="OLIGOPEPTIDE-BINDING PROTEIN OPPA"/>
    <property type="match status" value="1"/>
</dbReference>
<protein>
    <submittedName>
        <fullName evidence="6">Glutathione-binding protein GsiB</fullName>
    </submittedName>
</protein>
<feature type="chain" id="PRO_5038999848" evidence="4">
    <location>
        <begin position="20"/>
        <end position="516"/>
    </location>
</feature>
<dbReference type="Proteomes" id="UP000000467">
    <property type="component" value="Chromosome"/>
</dbReference>
<dbReference type="GO" id="GO:0015833">
    <property type="term" value="P:peptide transport"/>
    <property type="evidence" value="ECO:0007669"/>
    <property type="project" value="TreeGrafter"/>
</dbReference>
<dbReference type="HOGENOM" id="CLU_017028_7_5_9"/>
<feature type="signal peptide" evidence="4">
    <location>
        <begin position="1"/>
        <end position="19"/>
    </location>
</feature>